<feature type="domain" description="Alpha/beta hydrolase fold-3" evidence="2">
    <location>
        <begin position="77"/>
        <end position="276"/>
    </location>
</feature>
<organism evidence="3 4">
    <name type="scientific">Paenibacillus wenxiniae</name>
    <dbReference type="NCBI Taxonomy" id="1636843"/>
    <lineage>
        <taxon>Bacteria</taxon>
        <taxon>Bacillati</taxon>
        <taxon>Bacillota</taxon>
        <taxon>Bacilli</taxon>
        <taxon>Bacillales</taxon>
        <taxon>Paenibacillaceae</taxon>
        <taxon>Paenibacillus</taxon>
    </lineage>
</organism>
<proteinExistence type="predicted"/>
<dbReference type="InterPro" id="IPR029058">
    <property type="entry name" value="AB_hydrolase_fold"/>
</dbReference>
<protein>
    <submittedName>
        <fullName evidence="3">Alpha/beta hydrolase fold domain-containing protein</fullName>
    </submittedName>
</protein>
<keyword evidence="4" id="KW-1185">Reference proteome</keyword>
<dbReference type="PANTHER" id="PTHR48081:SF8">
    <property type="entry name" value="ALPHA_BETA HYDROLASE FOLD-3 DOMAIN-CONTAINING PROTEIN-RELATED"/>
    <property type="match status" value="1"/>
</dbReference>
<dbReference type="InterPro" id="IPR013094">
    <property type="entry name" value="AB_hydrolase_3"/>
</dbReference>
<comment type="caution">
    <text evidence="3">The sequence shown here is derived from an EMBL/GenBank/DDBJ whole genome shotgun (WGS) entry which is preliminary data.</text>
</comment>
<dbReference type="InterPro" id="IPR050300">
    <property type="entry name" value="GDXG_lipolytic_enzyme"/>
</dbReference>
<evidence type="ECO:0000313" key="4">
    <source>
        <dbReference type="Proteomes" id="UP001597233"/>
    </source>
</evidence>
<dbReference type="Pfam" id="PF07859">
    <property type="entry name" value="Abhydrolase_3"/>
    <property type="match status" value="1"/>
</dbReference>
<evidence type="ECO:0000259" key="2">
    <source>
        <dbReference type="Pfam" id="PF07859"/>
    </source>
</evidence>
<evidence type="ECO:0000256" key="1">
    <source>
        <dbReference type="ARBA" id="ARBA00022801"/>
    </source>
</evidence>
<reference evidence="4" key="1">
    <citation type="journal article" date="2019" name="Int. J. Syst. Evol. Microbiol.">
        <title>The Global Catalogue of Microorganisms (GCM) 10K type strain sequencing project: providing services to taxonomists for standard genome sequencing and annotation.</title>
        <authorList>
            <consortium name="The Broad Institute Genomics Platform"/>
            <consortium name="The Broad Institute Genome Sequencing Center for Infectious Disease"/>
            <person name="Wu L."/>
            <person name="Ma J."/>
        </authorList>
    </citation>
    <scope>NUCLEOTIDE SEQUENCE [LARGE SCALE GENOMIC DNA]</scope>
    <source>
        <strain evidence="4">CCUG 54950</strain>
    </source>
</reference>
<dbReference type="GO" id="GO:0016787">
    <property type="term" value="F:hydrolase activity"/>
    <property type="evidence" value="ECO:0007669"/>
    <property type="project" value="UniProtKB-KW"/>
</dbReference>
<dbReference type="RefSeq" id="WP_347325228.1">
    <property type="nucleotide sequence ID" value="NZ_JBCGUH010000005.1"/>
</dbReference>
<dbReference type="SUPFAM" id="SSF53474">
    <property type="entry name" value="alpha/beta-Hydrolases"/>
    <property type="match status" value="1"/>
</dbReference>
<dbReference type="PANTHER" id="PTHR48081">
    <property type="entry name" value="AB HYDROLASE SUPERFAMILY PROTEIN C4A8.06C"/>
    <property type="match status" value="1"/>
</dbReference>
<keyword evidence="1 3" id="KW-0378">Hydrolase</keyword>
<sequence>MDMRMMEEKLQELKQRKALLNDENNLPMIIEQIRIQNEQPYELPADINANRGFEKETIYDIDTYILKGEGYPSGKHIFYLHGGAYVSQPLDEHWLFLQHVAKQTGATITVPIYPKAPNYQYQESFDKVTAIFTQLLGKINPDQIVLMGDSAGAGFALALAQLFKEKGIPQPGNIILMSPWLDVSMSNPDISALESVDPMLGTPFLVAAAKAYAGGTDLTDPLLSPIYGSIEGLGKITLFVGTHELFLADCRKFKDMAEQQGIDINYYEYPNMIHVFPVIPAPLPEVEQAKKEIVDIINSI</sequence>
<accession>A0ABW4RNE8</accession>
<dbReference type="Proteomes" id="UP001597233">
    <property type="component" value="Unassembled WGS sequence"/>
</dbReference>
<name>A0ABW4RNE8_9BACL</name>
<dbReference type="EMBL" id="JBHUEH010000023">
    <property type="protein sequence ID" value="MFD1887279.1"/>
    <property type="molecule type" value="Genomic_DNA"/>
</dbReference>
<gene>
    <name evidence="3" type="ORF">ACFSC9_17430</name>
</gene>
<evidence type="ECO:0000313" key="3">
    <source>
        <dbReference type="EMBL" id="MFD1887279.1"/>
    </source>
</evidence>
<dbReference type="Gene3D" id="3.40.50.1820">
    <property type="entry name" value="alpha/beta hydrolase"/>
    <property type="match status" value="1"/>
</dbReference>